<gene>
    <name evidence="2" type="ORF">Glove_150g9</name>
</gene>
<name>A0A397IZL8_9GLOM</name>
<dbReference type="EMBL" id="PQFF01000141">
    <property type="protein sequence ID" value="RHZ79226.1"/>
    <property type="molecule type" value="Genomic_DNA"/>
</dbReference>
<sequence length="189" mass="22023">MLIIYNSLQLWNKAISYTTSLLQKSLENNHKYPVIKNDLHTTITSIANNITSDTPSLIKFTSGFIQLNYITTIKQVIGSFNKSRNILNIWSNYFRKSFFKNIWRLRCKVLIEAEKQHGITNRMKCKRAHIIQIENNDTNDDSNSNYDNSNNNHDNNNSNNNIISNCVNNSFNIIRGWVSKGIKFLGFRW</sequence>
<organism evidence="2 3">
    <name type="scientific">Diversispora epigaea</name>
    <dbReference type="NCBI Taxonomy" id="1348612"/>
    <lineage>
        <taxon>Eukaryota</taxon>
        <taxon>Fungi</taxon>
        <taxon>Fungi incertae sedis</taxon>
        <taxon>Mucoromycota</taxon>
        <taxon>Glomeromycotina</taxon>
        <taxon>Glomeromycetes</taxon>
        <taxon>Diversisporales</taxon>
        <taxon>Diversisporaceae</taxon>
        <taxon>Diversispora</taxon>
    </lineage>
</organism>
<evidence type="ECO:0000256" key="1">
    <source>
        <dbReference type="SAM" id="MobiDB-lite"/>
    </source>
</evidence>
<dbReference type="Proteomes" id="UP000266861">
    <property type="component" value="Unassembled WGS sequence"/>
</dbReference>
<accession>A0A397IZL8</accession>
<keyword evidence="3" id="KW-1185">Reference proteome</keyword>
<feature type="region of interest" description="Disordered" evidence="1">
    <location>
        <begin position="136"/>
        <end position="155"/>
    </location>
</feature>
<dbReference type="OrthoDB" id="2493537at2759"/>
<reference evidence="2 3" key="1">
    <citation type="submission" date="2018-08" db="EMBL/GenBank/DDBJ databases">
        <title>Genome and evolution of the arbuscular mycorrhizal fungus Diversispora epigaea (formerly Glomus versiforme) and its bacterial endosymbionts.</title>
        <authorList>
            <person name="Sun X."/>
            <person name="Fei Z."/>
            <person name="Harrison M."/>
        </authorList>
    </citation>
    <scope>NUCLEOTIDE SEQUENCE [LARGE SCALE GENOMIC DNA]</scope>
    <source>
        <strain evidence="2 3">IT104</strain>
    </source>
</reference>
<proteinExistence type="predicted"/>
<evidence type="ECO:0000313" key="3">
    <source>
        <dbReference type="Proteomes" id="UP000266861"/>
    </source>
</evidence>
<comment type="caution">
    <text evidence="2">The sequence shown here is derived from an EMBL/GenBank/DDBJ whole genome shotgun (WGS) entry which is preliminary data.</text>
</comment>
<evidence type="ECO:0000313" key="2">
    <source>
        <dbReference type="EMBL" id="RHZ79226.1"/>
    </source>
</evidence>
<protein>
    <submittedName>
        <fullName evidence="2">Uncharacterized protein</fullName>
    </submittedName>
</protein>
<dbReference type="AlphaFoldDB" id="A0A397IZL8"/>